<evidence type="ECO:0000256" key="1">
    <source>
        <dbReference type="SAM" id="MobiDB-lite"/>
    </source>
</evidence>
<evidence type="ECO:0000313" key="3">
    <source>
        <dbReference type="Proteomes" id="UP000195221"/>
    </source>
</evidence>
<proteinExistence type="predicted"/>
<organism evidence="2 3">
    <name type="scientific">Caballeronia sordidicola</name>
    <name type="common">Burkholderia sordidicola</name>
    <dbReference type="NCBI Taxonomy" id="196367"/>
    <lineage>
        <taxon>Bacteria</taxon>
        <taxon>Pseudomonadati</taxon>
        <taxon>Pseudomonadota</taxon>
        <taxon>Betaproteobacteria</taxon>
        <taxon>Burkholderiales</taxon>
        <taxon>Burkholderiaceae</taxon>
        <taxon>Caballeronia</taxon>
    </lineage>
</organism>
<name>A0A242MBG3_CABSO</name>
<dbReference type="Proteomes" id="UP000195221">
    <property type="component" value="Unassembled WGS sequence"/>
</dbReference>
<dbReference type="EMBL" id="NBTZ01000131">
    <property type="protein sequence ID" value="OTP68625.1"/>
    <property type="molecule type" value="Genomic_DNA"/>
</dbReference>
<comment type="caution">
    <text evidence="2">The sequence shown here is derived from an EMBL/GenBank/DDBJ whole genome shotgun (WGS) entry which is preliminary data.</text>
</comment>
<gene>
    <name evidence="2" type="ORF">PAMC26577_33145</name>
</gene>
<sequence>MGMFDKIRWRELDMVPGGARGPTVPESGCHSMPVGLFR</sequence>
<reference evidence="2 3" key="1">
    <citation type="submission" date="2017-03" db="EMBL/GenBank/DDBJ databases">
        <title>Genome analysis of strain PAMC 26577.</title>
        <authorList>
            <person name="Oh H.-M."/>
            <person name="Yang J.-A."/>
        </authorList>
    </citation>
    <scope>NUCLEOTIDE SEQUENCE [LARGE SCALE GENOMIC DNA]</scope>
    <source>
        <strain evidence="2 3">PAMC 26577</strain>
    </source>
</reference>
<feature type="region of interest" description="Disordered" evidence="1">
    <location>
        <begin position="18"/>
        <end position="38"/>
    </location>
</feature>
<protein>
    <submittedName>
        <fullName evidence="2">Uncharacterized protein</fullName>
    </submittedName>
</protein>
<evidence type="ECO:0000313" key="2">
    <source>
        <dbReference type="EMBL" id="OTP68625.1"/>
    </source>
</evidence>
<accession>A0A242MBG3</accession>
<dbReference type="AlphaFoldDB" id="A0A242MBG3"/>